<dbReference type="CDD" id="cd01745">
    <property type="entry name" value="GATase1_2"/>
    <property type="match status" value="1"/>
</dbReference>
<dbReference type="GO" id="GO:0033969">
    <property type="term" value="F:gamma-glutamyl-gamma-aminobutyrate hydrolase activity"/>
    <property type="evidence" value="ECO:0007669"/>
    <property type="project" value="TreeGrafter"/>
</dbReference>
<dbReference type="PROSITE" id="PS51273">
    <property type="entry name" value="GATASE_TYPE_1"/>
    <property type="match status" value="1"/>
</dbReference>
<dbReference type="GO" id="GO:0005829">
    <property type="term" value="C:cytosol"/>
    <property type="evidence" value="ECO:0007669"/>
    <property type="project" value="TreeGrafter"/>
</dbReference>
<dbReference type="GO" id="GO:0006598">
    <property type="term" value="P:polyamine catabolic process"/>
    <property type="evidence" value="ECO:0007669"/>
    <property type="project" value="TreeGrafter"/>
</dbReference>
<dbReference type="AlphaFoldDB" id="A0A8J7AN14"/>
<comment type="caution">
    <text evidence="1">The sequence shown here is derived from an EMBL/GenBank/DDBJ whole genome shotgun (WGS) entry which is preliminary data.</text>
</comment>
<keyword evidence="2" id="KW-1185">Reference proteome</keyword>
<sequence>MNQSNRPPVIGITAYGRNGDQQYYQYANYVDAVREAGGVPILLPPEETQIDTLVGLVDALLFTGGGDIDPSRYGGAGHSTIYRIDPTRDAFEIELARAAIAKNVPLLGICRGLQVLAIASGGCRLIPHVPDRFGEQVPHRVHQSQPTTHIVQLREQSKLAKMVNSQRIEVVSWHHQAVEKTPNGWRAVGYAADGLIEALEHEHHPWAIALQWHPEMSLPNDCSQALFKAFVAAGKLYSRCGVSQSALATC</sequence>
<evidence type="ECO:0000313" key="2">
    <source>
        <dbReference type="Proteomes" id="UP000636505"/>
    </source>
</evidence>
<dbReference type="SUPFAM" id="SSF52317">
    <property type="entry name" value="Class I glutamine amidotransferase-like"/>
    <property type="match status" value="1"/>
</dbReference>
<dbReference type="InterPro" id="IPR044668">
    <property type="entry name" value="PuuD-like"/>
</dbReference>
<dbReference type="InterPro" id="IPR011697">
    <property type="entry name" value="Peptidase_C26"/>
</dbReference>
<keyword evidence="1" id="KW-0378">Hydrolase</keyword>
<organism evidence="1 2">
    <name type="scientific">Vasconcelosia minhoensis LEGE 07310</name>
    <dbReference type="NCBI Taxonomy" id="915328"/>
    <lineage>
        <taxon>Bacteria</taxon>
        <taxon>Bacillati</taxon>
        <taxon>Cyanobacteriota</taxon>
        <taxon>Cyanophyceae</taxon>
        <taxon>Nodosilineales</taxon>
        <taxon>Cymatolegaceae</taxon>
        <taxon>Vasconcelosia</taxon>
        <taxon>Vasconcelosia minhoensis</taxon>
    </lineage>
</organism>
<dbReference type="Pfam" id="PF07722">
    <property type="entry name" value="Peptidase_C26"/>
    <property type="match status" value="1"/>
</dbReference>
<dbReference type="InterPro" id="IPR029062">
    <property type="entry name" value="Class_I_gatase-like"/>
</dbReference>
<proteinExistence type="predicted"/>
<dbReference type="Proteomes" id="UP000636505">
    <property type="component" value="Unassembled WGS sequence"/>
</dbReference>
<gene>
    <name evidence="1" type="ORF">IQ241_08460</name>
</gene>
<dbReference type="PANTHER" id="PTHR43235">
    <property type="entry name" value="GLUTAMINE AMIDOTRANSFERASE PB2B2.05-RELATED"/>
    <property type="match status" value="1"/>
</dbReference>
<accession>A0A8J7AN14</accession>
<dbReference type="PANTHER" id="PTHR43235:SF1">
    <property type="entry name" value="GLUTAMINE AMIDOTRANSFERASE PB2B2.05-RELATED"/>
    <property type="match status" value="1"/>
</dbReference>
<dbReference type="Gene3D" id="3.40.50.880">
    <property type="match status" value="1"/>
</dbReference>
<name>A0A8J7AN14_9CYAN</name>
<dbReference type="EMBL" id="JADEXG010000015">
    <property type="protein sequence ID" value="MBE9077326.1"/>
    <property type="molecule type" value="Genomic_DNA"/>
</dbReference>
<protein>
    <submittedName>
        <fullName evidence="1">Gamma-glutamyl-gamma-aminobutyrate hydrolase family protein</fullName>
    </submittedName>
</protein>
<reference evidence="1" key="1">
    <citation type="submission" date="2020-10" db="EMBL/GenBank/DDBJ databases">
        <authorList>
            <person name="Castelo-Branco R."/>
            <person name="Eusebio N."/>
            <person name="Adriana R."/>
            <person name="Vieira A."/>
            <person name="Brugerolle De Fraissinette N."/>
            <person name="Rezende De Castro R."/>
            <person name="Schneider M.P."/>
            <person name="Vasconcelos V."/>
            <person name="Leao P.N."/>
        </authorList>
    </citation>
    <scope>NUCLEOTIDE SEQUENCE</scope>
    <source>
        <strain evidence="1">LEGE 07310</strain>
    </source>
</reference>
<evidence type="ECO:0000313" key="1">
    <source>
        <dbReference type="EMBL" id="MBE9077326.1"/>
    </source>
</evidence>